<sequence length="321" mass="37792">MNIVIVTDDGYVQHAAVMLTSLFESNSSNRFHIFVFTNDISGENYSRLERLCAAYGNSISVHYPEKELLHNSNIDIMRLNSGGWSKMIYHKLFMPLILPKSVERCLFLDVDMVIVDDLAPLYNIKMVDYNIIAAVEDLLSCIPRKKALGLAMSDLYINSGVMVCDIEQWRKEEKRRPIFDFVYKWSDRVINEQDVIAAYMKGRIQLIPIRWNMVGCNYLRKKNVFPKYYEELTNARRHPAIHHFCTLIPPWYADSPHPFRKLYIKFLKIYAEKIGISVNLHLPYKNMPKSHWQKLRHVIANVLNFMDIIRQPGYVLHKWKY</sequence>
<dbReference type="InterPro" id="IPR029044">
    <property type="entry name" value="Nucleotide-diphossugar_trans"/>
</dbReference>
<dbReference type="Pfam" id="PF01501">
    <property type="entry name" value="Glyco_transf_8"/>
    <property type="match status" value="1"/>
</dbReference>
<reference evidence="4 5" key="1">
    <citation type="submission" date="2016-11" db="EMBL/GenBank/DDBJ databases">
        <authorList>
            <person name="Jaros S."/>
            <person name="Januszkiewicz K."/>
            <person name="Wedrychowicz H."/>
        </authorList>
    </citation>
    <scope>NUCLEOTIDE SEQUENCE [LARGE SCALE GENOMIC DNA]</scope>
    <source>
        <strain evidence="4 5">DSM 26883</strain>
    </source>
</reference>
<keyword evidence="2 4" id="KW-0808">Transferase</keyword>
<dbReference type="CDD" id="cd04194">
    <property type="entry name" value="GT8_A4GalT_like"/>
    <property type="match status" value="1"/>
</dbReference>
<dbReference type="AlphaFoldDB" id="A0A1M4YY04"/>
<name>A0A1M4YY04_9BACE</name>
<dbReference type="InterPro" id="IPR050748">
    <property type="entry name" value="Glycosyltrans_8_dom-fam"/>
</dbReference>
<keyword evidence="3" id="KW-0479">Metal-binding</keyword>
<keyword evidence="1" id="KW-0328">Glycosyltransferase</keyword>
<dbReference type="OrthoDB" id="695971at2"/>
<dbReference type="SUPFAM" id="SSF53448">
    <property type="entry name" value="Nucleotide-diphospho-sugar transferases"/>
    <property type="match status" value="1"/>
</dbReference>
<evidence type="ECO:0000313" key="4">
    <source>
        <dbReference type="EMBL" id="SHF10709.1"/>
    </source>
</evidence>
<dbReference type="GO" id="GO:0046872">
    <property type="term" value="F:metal ion binding"/>
    <property type="evidence" value="ECO:0007669"/>
    <property type="project" value="UniProtKB-KW"/>
</dbReference>
<evidence type="ECO:0000256" key="2">
    <source>
        <dbReference type="ARBA" id="ARBA00022679"/>
    </source>
</evidence>
<keyword evidence="5" id="KW-1185">Reference proteome</keyword>
<evidence type="ECO:0000256" key="3">
    <source>
        <dbReference type="ARBA" id="ARBA00022723"/>
    </source>
</evidence>
<dbReference type="GO" id="GO:0016757">
    <property type="term" value="F:glycosyltransferase activity"/>
    <property type="evidence" value="ECO:0007669"/>
    <property type="project" value="UniProtKB-KW"/>
</dbReference>
<dbReference type="PANTHER" id="PTHR13778:SF47">
    <property type="entry name" value="LIPOPOLYSACCHARIDE 1,3-GALACTOSYLTRANSFERASE"/>
    <property type="match status" value="1"/>
</dbReference>
<proteinExistence type="predicted"/>
<protein>
    <submittedName>
        <fullName evidence="4">Lipopolysaccharide biosynthesis protein, LPS:glycosyltransferase</fullName>
    </submittedName>
</protein>
<evidence type="ECO:0000313" key="5">
    <source>
        <dbReference type="Proteomes" id="UP000184436"/>
    </source>
</evidence>
<dbReference type="Gene3D" id="3.90.550.10">
    <property type="entry name" value="Spore Coat Polysaccharide Biosynthesis Protein SpsA, Chain A"/>
    <property type="match status" value="1"/>
</dbReference>
<dbReference type="PANTHER" id="PTHR13778">
    <property type="entry name" value="GLYCOSYLTRANSFERASE 8 DOMAIN-CONTAINING PROTEIN"/>
    <property type="match status" value="1"/>
</dbReference>
<dbReference type="RefSeq" id="WP_025074937.1">
    <property type="nucleotide sequence ID" value="NZ_FQVD01000011.1"/>
</dbReference>
<dbReference type="Proteomes" id="UP000184436">
    <property type="component" value="Unassembled WGS sequence"/>
</dbReference>
<dbReference type="InterPro" id="IPR002495">
    <property type="entry name" value="Glyco_trans_8"/>
</dbReference>
<gene>
    <name evidence="4" type="ORF">SAMN05444349_11189</name>
</gene>
<organism evidence="4 5">
    <name type="scientific">Bacteroides faecichinchillae</name>
    <dbReference type="NCBI Taxonomy" id="871325"/>
    <lineage>
        <taxon>Bacteria</taxon>
        <taxon>Pseudomonadati</taxon>
        <taxon>Bacteroidota</taxon>
        <taxon>Bacteroidia</taxon>
        <taxon>Bacteroidales</taxon>
        <taxon>Bacteroidaceae</taxon>
        <taxon>Bacteroides</taxon>
    </lineage>
</organism>
<dbReference type="STRING" id="871325.SAMN05444349_11189"/>
<dbReference type="EMBL" id="FQVD01000011">
    <property type="protein sequence ID" value="SHF10709.1"/>
    <property type="molecule type" value="Genomic_DNA"/>
</dbReference>
<accession>A0A1M4YY04</accession>
<evidence type="ECO:0000256" key="1">
    <source>
        <dbReference type="ARBA" id="ARBA00022676"/>
    </source>
</evidence>